<dbReference type="RefSeq" id="WP_227017156.1">
    <property type="nucleotide sequence ID" value="NZ_JAGSND010000002.1"/>
</dbReference>
<organism evidence="1 2">
    <name type="scientific">Sinanaerobacter chloroacetimidivorans</name>
    <dbReference type="NCBI Taxonomy" id="2818044"/>
    <lineage>
        <taxon>Bacteria</taxon>
        <taxon>Bacillati</taxon>
        <taxon>Bacillota</taxon>
        <taxon>Clostridia</taxon>
        <taxon>Peptostreptococcales</taxon>
        <taxon>Anaerovoracaceae</taxon>
        <taxon>Sinanaerobacter</taxon>
    </lineage>
</organism>
<evidence type="ECO:0000313" key="1">
    <source>
        <dbReference type="EMBL" id="MBR0597024.1"/>
    </source>
</evidence>
<dbReference type="AlphaFoldDB" id="A0A8J8B0B9"/>
<keyword evidence="2" id="KW-1185">Reference proteome</keyword>
<proteinExistence type="predicted"/>
<name>A0A8J8B0B9_9FIRM</name>
<sequence length="138" mass="15646">MLSYCASSQFQHNDRVVSLVYHHPPEIMPGTKGTILTPRIGSLYTVQLPDGELHRWFSGSELEPDRSLKYTDRILCPGSMARIITSEGHPQHIFPGMTVRIIKVIDPVIFYDLMIDGYGYHRWLADFEIASLDLVSAV</sequence>
<protein>
    <submittedName>
        <fullName evidence="1">Uncharacterized protein</fullName>
    </submittedName>
</protein>
<evidence type="ECO:0000313" key="2">
    <source>
        <dbReference type="Proteomes" id="UP000675664"/>
    </source>
</evidence>
<comment type="caution">
    <text evidence="1">The sequence shown here is derived from an EMBL/GenBank/DDBJ whole genome shotgun (WGS) entry which is preliminary data.</text>
</comment>
<gene>
    <name evidence="1" type="ORF">KCX82_03985</name>
</gene>
<reference evidence="1" key="1">
    <citation type="submission" date="2021-04" db="EMBL/GenBank/DDBJ databases">
        <title>Sinoanaerobacter chloroacetimidivorans sp. nov., an obligate anaerobic bacterium isolated from anaerobic sludge.</title>
        <authorList>
            <person name="Bao Y."/>
        </authorList>
    </citation>
    <scope>NUCLEOTIDE SEQUENCE</scope>
    <source>
        <strain evidence="1">BAD-6</strain>
    </source>
</reference>
<accession>A0A8J8B0B9</accession>
<dbReference type="EMBL" id="JAGSND010000002">
    <property type="protein sequence ID" value="MBR0597024.1"/>
    <property type="molecule type" value="Genomic_DNA"/>
</dbReference>
<reference evidence="1" key="2">
    <citation type="submission" date="2021-04" db="EMBL/GenBank/DDBJ databases">
        <authorList>
            <person name="Liu J."/>
        </authorList>
    </citation>
    <scope>NUCLEOTIDE SEQUENCE</scope>
    <source>
        <strain evidence="1">BAD-6</strain>
    </source>
</reference>
<dbReference type="Proteomes" id="UP000675664">
    <property type="component" value="Unassembled WGS sequence"/>
</dbReference>